<dbReference type="Proteomes" id="UP000257109">
    <property type="component" value="Unassembled WGS sequence"/>
</dbReference>
<dbReference type="EMBL" id="QJKJ01006195">
    <property type="protein sequence ID" value="RDX87565.1"/>
    <property type="molecule type" value="Genomic_DNA"/>
</dbReference>
<protein>
    <submittedName>
        <fullName evidence="1">Uncharacterized protein</fullName>
    </submittedName>
</protein>
<sequence length="82" mass="9105">MMNSTLISSARAPATQLLGGLNKLGRLTLEMPVQRSENSQPQPRSGLPLYYHGTEIGVILDSLCKLSPKDMDDLRIRAFDYI</sequence>
<evidence type="ECO:0000313" key="2">
    <source>
        <dbReference type="Proteomes" id="UP000257109"/>
    </source>
</evidence>
<dbReference type="AlphaFoldDB" id="A0A371GAL3"/>
<gene>
    <name evidence="1" type="ORF">CR513_30950</name>
</gene>
<comment type="caution">
    <text evidence="1">The sequence shown here is derived from an EMBL/GenBank/DDBJ whole genome shotgun (WGS) entry which is preliminary data.</text>
</comment>
<reference evidence="1" key="1">
    <citation type="submission" date="2018-05" db="EMBL/GenBank/DDBJ databases">
        <title>Draft genome of Mucuna pruriens seed.</title>
        <authorList>
            <person name="Nnadi N.E."/>
            <person name="Vos R."/>
            <person name="Hasami M.H."/>
            <person name="Devisetty U.K."/>
            <person name="Aguiy J.C."/>
        </authorList>
    </citation>
    <scope>NUCLEOTIDE SEQUENCE [LARGE SCALE GENOMIC DNA]</scope>
    <source>
        <strain evidence="1">JCA_2017</strain>
    </source>
</reference>
<evidence type="ECO:0000313" key="1">
    <source>
        <dbReference type="EMBL" id="RDX87565.1"/>
    </source>
</evidence>
<keyword evidence="2" id="KW-1185">Reference proteome</keyword>
<feature type="non-terminal residue" evidence="1">
    <location>
        <position position="1"/>
    </location>
</feature>
<accession>A0A371GAL3</accession>
<name>A0A371GAL3_MUCPR</name>
<organism evidence="1 2">
    <name type="scientific">Mucuna pruriens</name>
    <name type="common">Velvet bean</name>
    <name type="synonym">Dolichos pruriens</name>
    <dbReference type="NCBI Taxonomy" id="157652"/>
    <lineage>
        <taxon>Eukaryota</taxon>
        <taxon>Viridiplantae</taxon>
        <taxon>Streptophyta</taxon>
        <taxon>Embryophyta</taxon>
        <taxon>Tracheophyta</taxon>
        <taxon>Spermatophyta</taxon>
        <taxon>Magnoliopsida</taxon>
        <taxon>eudicotyledons</taxon>
        <taxon>Gunneridae</taxon>
        <taxon>Pentapetalae</taxon>
        <taxon>rosids</taxon>
        <taxon>fabids</taxon>
        <taxon>Fabales</taxon>
        <taxon>Fabaceae</taxon>
        <taxon>Papilionoideae</taxon>
        <taxon>50 kb inversion clade</taxon>
        <taxon>NPAAA clade</taxon>
        <taxon>indigoferoid/millettioid clade</taxon>
        <taxon>Phaseoleae</taxon>
        <taxon>Mucuna</taxon>
    </lineage>
</organism>
<proteinExistence type="predicted"/>